<reference evidence="1" key="1">
    <citation type="submission" date="2023-01" db="EMBL/GenBank/DDBJ databases">
        <authorList>
            <person name="Van Ghelder C."/>
            <person name="Rancurel C."/>
        </authorList>
    </citation>
    <scope>NUCLEOTIDE SEQUENCE</scope>
    <source>
        <strain evidence="1">CNCM I-4278</strain>
    </source>
</reference>
<organism evidence="1 2">
    <name type="scientific">Periconia digitata</name>
    <dbReference type="NCBI Taxonomy" id="1303443"/>
    <lineage>
        <taxon>Eukaryota</taxon>
        <taxon>Fungi</taxon>
        <taxon>Dikarya</taxon>
        <taxon>Ascomycota</taxon>
        <taxon>Pezizomycotina</taxon>
        <taxon>Dothideomycetes</taxon>
        <taxon>Pleosporomycetidae</taxon>
        <taxon>Pleosporales</taxon>
        <taxon>Massarineae</taxon>
        <taxon>Periconiaceae</taxon>
        <taxon>Periconia</taxon>
    </lineage>
</organism>
<protein>
    <submittedName>
        <fullName evidence="1">Uncharacterized protein</fullName>
    </submittedName>
</protein>
<gene>
    <name evidence="1" type="ORF">PDIGIT_LOCUS12872</name>
</gene>
<name>A0A9W4XPN8_9PLEO</name>
<keyword evidence="2" id="KW-1185">Reference proteome</keyword>
<accession>A0A9W4XPN8</accession>
<sequence>MSVCIRNQIGERPCLSYVTVLLLRRRTKRPCPALLLRAPNRLGGSLKPSSPPPALARLDPYSLEKLPLLAPRHSLTHVQSLQSQAVVRLCSCGCSSTSSGNWTAFSELNMPVLDLFVQGTLMWGACELNGQNSNSPFRPIPSHPSPILSTQRLAASLCSSTIPPHHRSLARWRTRSTWAAKRRRYDVMGARNGHPLSVTNVPIIINVESTEQAA</sequence>
<dbReference type="EMBL" id="CAOQHR010000009">
    <property type="protein sequence ID" value="CAI6339709.1"/>
    <property type="molecule type" value="Genomic_DNA"/>
</dbReference>
<comment type="caution">
    <text evidence="1">The sequence shown here is derived from an EMBL/GenBank/DDBJ whole genome shotgun (WGS) entry which is preliminary data.</text>
</comment>
<evidence type="ECO:0000313" key="2">
    <source>
        <dbReference type="Proteomes" id="UP001152607"/>
    </source>
</evidence>
<dbReference type="Proteomes" id="UP001152607">
    <property type="component" value="Unassembled WGS sequence"/>
</dbReference>
<dbReference type="AlphaFoldDB" id="A0A9W4XPN8"/>
<evidence type="ECO:0000313" key="1">
    <source>
        <dbReference type="EMBL" id="CAI6339709.1"/>
    </source>
</evidence>
<proteinExistence type="predicted"/>